<feature type="chain" id="PRO_5047195165" evidence="2">
    <location>
        <begin position="28"/>
        <end position="142"/>
    </location>
</feature>
<sequence length="142" mass="15024">MTSLTAYCGLFLSALVAATLVPAGSEAALAALLVTGEFSTPGLLLAASLGNVLGATVNYALGRMAGRFRGRRWFPASEAGLARAERWYRRTGRWSLLLSWLPIVGDPITVAAGLLREPVWSFLALVAIAKTGRYLVLVAAFA</sequence>
<feature type="transmembrane region" description="Helical" evidence="1">
    <location>
        <begin position="94"/>
        <end position="114"/>
    </location>
</feature>
<dbReference type="Pfam" id="PF09335">
    <property type="entry name" value="VTT_dom"/>
    <property type="match status" value="1"/>
</dbReference>
<keyword evidence="1" id="KW-1133">Transmembrane helix</keyword>
<dbReference type="EMBL" id="CP122537">
    <property type="protein sequence ID" value="WGH80124.1"/>
    <property type="molecule type" value="Genomic_DNA"/>
</dbReference>
<dbReference type="PANTHER" id="PTHR42709">
    <property type="entry name" value="ALKALINE PHOSPHATASE LIKE PROTEIN"/>
    <property type="match status" value="1"/>
</dbReference>
<organism evidence="4 5">
    <name type="scientific">Jannaschia ovalis</name>
    <dbReference type="NCBI Taxonomy" id="3038773"/>
    <lineage>
        <taxon>Bacteria</taxon>
        <taxon>Pseudomonadati</taxon>
        <taxon>Pseudomonadota</taxon>
        <taxon>Alphaproteobacteria</taxon>
        <taxon>Rhodobacterales</taxon>
        <taxon>Roseobacteraceae</taxon>
        <taxon>Jannaschia</taxon>
    </lineage>
</organism>
<evidence type="ECO:0000259" key="3">
    <source>
        <dbReference type="Pfam" id="PF09335"/>
    </source>
</evidence>
<name>A0ABY8LFP7_9RHOB</name>
<dbReference type="InterPro" id="IPR051311">
    <property type="entry name" value="DedA_domain"/>
</dbReference>
<evidence type="ECO:0000313" key="4">
    <source>
        <dbReference type="EMBL" id="WGH80124.1"/>
    </source>
</evidence>
<feature type="transmembrane region" description="Helical" evidence="1">
    <location>
        <begin position="43"/>
        <end position="62"/>
    </location>
</feature>
<feature type="transmembrane region" description="Helical" evidence="1">
    <location>
        <begin position="120"/>
        <end position="141"/>
    </location>
</feature>
<proteinExistence type="predicted"/>
<dbReference type="RefSeq" id="WP_279967171.1">
    <property type="nucleotide sequence ID" value="NZ_CP122537.1"/>
</dbReference>
<dbReference type="Proteomes" id="UP001243420">
    <property type="component" value="Chromosome"/>
</dbReference>
<dbReference type="InterPro" id="IPR032816">
    <property type="entry name" value="VTT_dom"/>
</dbReference>
<accession>A0ABY8LFP7</accession>
<protein>
    <submittedName>
        <fullName evidence="4">DedA family protein</fullName>
    </submittedName>
</protein>
<keyword evidence="5" id="KW-1185">Reference proteome</keyword>
<evidence type="ECO:0000313" key="5">
    <source>
        <dbReference type="Proteomes" id="UP001243420"/>
    </source>
</evidence>
<feature type="domain" description="VTT" evidence="3">
    <location>
        <begin position="34"/>
        <end position="140"/>
    </location>
</feature>
<keyword evidence="2" id="KW-0732">Signal</keyword>
<reference evidence="4 5" key="1">
    <citation type="submission" date="2023-04" db="EMBL/GenBank/DDBJ databases">
        <title>Jannaschia ovalis sp. nov., a marine bacterium isolated from sea tidal flat.</title>
        <authorList>
            <person name="Kwon D.Y."/>
            <person name="Kim J.-J."/>
        </authorList>
    </citation>
    <scope>NUCLEOTIDE SEQUENCE [LARGE SCALE GENOMIC DNA]</scope>
    <source>
        <strain evidence="4 5">GRR-S6-38</strain>
    </source>
</reference>
<keyword evidence="1" id="KW-0812">Transmembrane</keyword>
<evidence type="ECO:0000256" key="2">
    <source>
        <dbReference type="SAM" id="SignalP"/>
    </source>
</evidence>
<gene>
    <name evidence="4" type="ORF">P8627_07625</name>
</gene>
<feature type="signal peptide" evidence="2">
    <location>
        <begin position="1"/>
        <end position="27"/>
    </location>
</feature>
<dbReference type="PANTHER" id="PTHR42709:SF4">
    <property type="entry name" value="INNER MEMBRANE PROTEIN YQAA"/>
    <property type="match status" value="1"/>
</dbReference>
<keyword evidence="1" id="KW-0472">Membrane</keyword>
<evidence type="ECO:0000256" key="1">
    <source>
        <dbReference type="SAM" id="Phobius"/>
    </source>
</evidence>